<dbReference type="SUPFAM" id="SSF57552">
    <property type="entry name" value="Blood coagulation inhibitor (disintegrin)"/>
    <property type="match status" value="1"/>
</dbReference>
<dbReference type="Gene3D" id="4.10.70.10">
    <property type="entry name" value="Disintegrin domain"/>
    <property type="match status" value="1"/>
</dbReference>
<keyword evidence="6" id="KW-0812">Transmembrane</keyword>
<dbReference type="AlphaFoldDB" id="A0ABD2QF73"/>
<keyword evidence="3" id="KW-0165">Cleavage on pair of basic residues</keyword>
<evidence type="ECO:0000256" key="7">
    <source>
        <dbReference type="SAM" id="SignalP"/>
    </source>
</evidence>
<name>A0ABD2QF73_9PLAT</name>
<proteinExistence type="predicted"/>
<dbReference type="EC" id="3.4.24.81" evidence="2"/>
<feature type="compositionally biased region" description="Pro residues" evidence="5">
    <location>
        <begin position="986"/>
        <end position="995"/>
    </location>
</feature>
<dbReference type="InterPro" id="IPR001590">
    <property type="entry name" value="Peptidase_M12B"/>
</dbReference>
<dbReference type="Pfam" id="PF13574">
    <property type="entry name" value="Reprolysin_2"/>
    <property type="match status" value="1"/>
</dbReference>
<dbReference type="PROSITE" id="PS50215">
    <property type="entry name" value="ADAM_MEPRO"/>
    <property type="match status" value="1"/>
</dbReference>
<dbReference type="InterPro" id="IPR051489">
    <property type="entry name" value="ADAM_Metalloproteinase"/>
</dbReference>
<feature type="chain" id="PRO_5044750647" description="ADAM10 endopeptidase" evidence="7">
    <location>
        <begin position="22"/>
        <end position="995"/>
    </location>
</feature>
<dbReference type="GO" id="GO:0046872">
    <property type="term" value="F:metal ion binding"/>
    <property type="evidence" value="ECO:0007669"/>
    <property type="project" value="UniProtKB-KW"/>
</dbReference>
<dbReference type="InterPro" id="IPR036436">
    <property type="entry name" value="Disintegrin_dom_sf"/>
</dbReference>
<feature type="transmembrane region" description="Helical" evidence="6">
    <location>
        <begin position="780"/>
        <end position="800"/>
    </location>
</feature>
<gene>
    <name evidence="10" type="ORF">Ciccas_004365</name>
</gene>
<comment type="caution">
    <text evidence="10">The sequence shown here is derived from an EMBL/GenBank/DDBJ whole genome shotgun (WGS) entry which is preliminary data.</text>
</comment>
<protein>
    <recommendedName>
        <fullName evidence="2">ADAM10 endopeptidase</fullName>
        <ecNumber evidence="2">3.4.24.81</ecNumber>
    </recommendedName>
</protein>
<keyword evidence="7" id="KW-0732">Signal</keyword>
<accession>A0ABD2QF73</accession>
<feature type="region of interest" description="Disordered" evidence="5">
    <location>
        <begin position="314"/>
        <end position="340"/>
    </location>
</feature>
<feature type="domain" description="Disintegrin" evidence="8">
    <location>
        <begin position="517"/>
        <end position="619"/>
    </location>
</feature>
<evidence type="ECO:0000313" key="10">
    <source>
        <dbReference type="EMBL" id="KAL3316986.1"/>
    </source>
</evidence>
<feature type="signal peptide" evidence="7">
    <location>
        <begin position="1"/>
        <end position="21"/>
    </location>
</feature>
<comment type="caution">
    <text evidence="4">Lacks conserved residue(s) required for the propagation of feature annotation.</text>
</comment>
<feature type="binding site" evidence="4">
    <location>
        <position position="450"/>
    </location>
    <ligand>
        <name>Zn(2+)</name>
        <dbReference type="ChEBI" id="CHEBI:29105"/>
        <note>catalytic</note>
    </ligand>
</feature>
<evidence type="ECO:0000256" key="6">
    <source>
        <dbReference type="SAM" id="Phobius"/>
    </source>
</evidence>
<dbReference type="Pfam" id="PF21299">
    <property type="entry name" value="ADAM10_Cys-rich"/>
    <property type="match status" value="1"/>
</dbReference>
<dbReference type="InterPro" id="IPR001762">
    <property type="entry name" value="Disintegrin_dom"/>
</dbReference>
<keyword evidence="6" id="KW-1133">Transmembrane helix</keyword>
<reference evidence="10 11" key="1">
    <citation type="submission" date="2024-11" db="EMBL/GenBank/DDBJ databases">
        <title>Adaptive evolution of stress response genes in parasites aligns with host niche diversity.</title>
        <authorList>
            <person name="Hahn C."/>
            <person name="Resl P."/>
        </authorList>
    </citation>
    <scope>NUCLEOTIDE SEQUENCE [LARGE SCALE GENOMIC DNA]</scope>
    <source>
        <strain evidence="10">EGGRZ-B1_66</strain>
        <tissue evidence="10">Body</tissue>
    </source>
</reference>
<evidence type="ECO:0000256" key="5">
    <source>
        <dbReference type="SAM" id="MobiDB-lite"/>
    </source>
</evidence>
<evidence type="ECO:0000256" key="4">
    <source>
        <dbReference type="PROSITE-ProRule" id="PRU00276"/>
    </source>
</evidence>
<feature type="domain" description="Peptidase M12B" evidence="9">
    <location>
        <begin position="370"/>
        <end position="503"/>
    </location>
</feature>
<dbReference type="Gene3D" id="3.40.390.10">
    <property type="entry name" value="Collagenase (Catalytic Domain)"/>
    <property type="match status" value="1"/>
</dbReference>
<keyword evidence="11" id="KW-1185">Reference proteome</keyword>
<dbReference type="SMART" id="SM00050">
    <property type="entry name" value="DISIN"/>
    <property type="match status" value="1"/>
</dbReference>
<dbReference type="EMBL" id="JBJKFK010000451">
    <property type="protein sequence ID" value="KAL3316986.1"/>
    <property type="molecule type" value="Genomic_DNA"/>
</dbReference>
<dbReference type="Proteomes" id="UP001626550">
    <property type="component" value="Unassembled WGS sequence"/>
</dbReference>
<feature type="active site" evidence="4">
    <location>
        <position position="441"/>
    </location>
</feature>
<evidence type="ECO:0000313" key="11">
    <source>
        <dbReference type="Proteomes" id="UP001626550"/>
    </source>
</evidence>
<evidence type="ECO:0000259" key="9">
    <source>
        <dbReference type="PROSITE" id="PS50215"/>
    </source>
</evidence>
<keyword evidence="6" id="KW-0472">Membrane</keyword>
<dbReference type="InterPro" id="IPR049038">
    <property type="entry name" value="ADAM10_Cys-rich"/>
</dbReference>
<evidence type="ECO:0000256" key="1">
    <source>
        <dbReference type="ARBA" id="ARBA00001809"/>
    </source>
</evidence>
<feature type="binding site" evidence="4">
    <location>
        <position position="444"/>
    </location>
    <ligand>
        <name>Zn(2+)</name>
        <dbReference type="ChEBI" id="CHEBI:29105"/>
        <note>catalytic</note>
    </ligand>
</feature>
<dbReference type="InterPro" id="IPR024079">
    <property type="entry name" value="MetalloPept_cat_dom_sf"/>
</dbReference>
<dbReference type="PANTHER" id="PTHR45702">
    <property type="entry name" value="ADAM10/ADAM17 METALLOPEPTIDASE FAMILY MEMBER"/>
    <property type="match status" value="1"/>
</dbReference>
<keyword evidence="4" id="KW-0862">Zinc</keyword>
<sequence length="995" mass="111281">MRPIAFEIIAFILFFLEPLCSISFASLPVIPGIDYYEPLNFDNVKATRLRRSAQVRKQSTIWVSTHGYNFTLLLEPDNSVITDTSLLTVGAETRKLTHDAVKGTVLGYPGSFVYGSLIANNFRGTVQPFQDDDSKQFVIEPSGNFFKFSVPFHSIVYSYTSLNRRKRSIFDSEDFPHCGLSHKNIRDQMNINYSDARNMKRKKRSIRDFLPPRLSLNNGSSSEASSRVCNLFLQSDTYLWDHVISLSHVKRDKELAIKEITSIFTSHVQAAQLIFQRAVFHDFRGRISYMGVTFRVDRVRINVTEVDCKPRSGLMNRDGNISRKLPPSASPSSYSVERGSDDNPFCDPNIDVSNFLNLISYQAHDDFCLAYLFTFRDFSSGTLGLAWVAQPEGSGGICEKYRAVRIGTNRIYRSLNTGVVTLMNYGAQVALKVSQLTFTHEIGHNFGAKHDDDHKSEHPECLPSVDDPKGNYIMFASATSGDKANNNKFSVCSLDSIARLLDSVHNSGETCFLASDGPFCGNRLLEKGEQCDCGFSEKECEDQCCQPNDSPNPCQLKDFVFFRGKKQKVHCSPTAGKCCRHDCTFRPEKELCIAGSECHEPSYCTGGSFSCPPPEPFADGTPCQNHTRVCKAGQCIGSICERIPGWSECSLELGPNVSREKMCYVSCRPNSTITMSLWEQARNNSVAALSDSPLSVPCISTYDLERDVALRSRFSDLARELLRGQKGIQFRPGMPCDNYRGYCDAFLQCQLHDDQGPLERLKNLLFSPQVLKEIQYWITVHWWAIIFFVVASIIAMVVFVKLCSYSHPSITMPGNSIVVGPVHGRRRLPRIWRIHPAQTALQRGPNPTHLIASTTGLSAAAIPLSTAHSTRPGHKKHRRIRAEFVHAEHFVGPPHKRKKRRSGRDNSEAQRIMLVARDEAIPAVSPEMNIIQLDEDNATLVDLQMPEIIVGASTGIESAGSTHDTVLLLEPSGRPRSQYYSRPPDVGSPPPYSEL</sequence>
<evidence type="ECO:0000256" key="2">
    <source>
        <dbReference type="ARBA" id="ARBA00012332"/>
    </source>
</evidence>
<keyword evidence="4" id="KW-0479">Metal-binding</keyword>
<feature type="binding site" evidence="4">
    <location>
        <position position="440"/>
    </location>
    <ligand>
        <name>Zn(2+)</name>
        <dbReference type="ChEBI" id="CHEBI:29105"/>
        <note>catalytic</note>
    </ligand>
</feature>
<evidence type="ECO:0000259" key="8">
    <source>
        <dbReference type="PROSITE" id="PS50214"/>
    </source>
</evidence>
<evidence type="ECO:0000256" key="3">
    <source>
        <dbReference type="ARBA" id="ARBA00022685"/>
    </source>
</evidence>
<organism evidence="10 11">
    <name type="scientific">Cichlidogyrus casuarinus</name>
    <dbReference type="NCBI Taxonomy" id="1844966"/>
    <lineage>
        <taxon>Eukaryota</taxon>
        <taxon>Metazoa</taxon>
        <taxon>Spiralia</taxon>
        <taxon>Lophotrochozoa</taxon>
        <taxon>Platyhelminthes</taxon>
        <taxon>Monogenea</taxon>
        <taxon>Monopisthocotylea</taxon>
        <taxon>Dactylogyridea</taxon>
        <taxon>Ancyrocephalidae</taxon>
        <taxon>Cichlidogyrus</taxon>
    </lineage>
</organism>
<dbReference type="PROSITE" id="PS50214">
    <property type="entry name" value="DISINTEGRIN_2"/>
    <property type="match status" value="1"/>
</dbReference>
<comment type="catalytic activity">
    <reaction evidence="1">
        <text>Endopeptidase of broad specificity.</text>
        <dbReference type="EC" id="3.4.24.81"/>
    </reaction>
</comment>
<dbReference type="SUPFAM" id="SSF55486">
    <property type="entry name" value="Metalloproteases ('zincins'), catalytic domain"/>
    <property type="match status" value="1"/>
</dbReference>
<feature type="region of interest" description="Disordered" evidence="5">
    <location>
        <begin position="972"/>
        <end position="995"/>
    </location>
</feature>
<dbReference type="PANTHER" id="PTHR45702:SF2">
    <property type="entry name" value="KUZBANIAN, ISOFORM A"/>
    <property type="match status" value="1"/>
</dbReference>